<protein>
    <recommendedName>
        <fullName evidence="4">Toxin-antitoxin system YwqK family antitoxin</fullName>
    </recommendedName>
</protein>
<evidence type="ECO:0000256" key="1">
    <source>
        <dbReference type="SAM" id="MobiDB-lite"/>
    </source>
</evidence>
<comment type="caution">
    <text evidence="2">The sequence shown here is derived from an EMBL/GenBank/DDBJ whole genome shotgun (WGS) entry which is preliminary data.</text>
</comment>
<dbReference type="EMBL" id="WQKZ01000002">
    <property type="protein sequence ID" value="MVN76453.1"/>
    <property type="molecule type" value="Genomic_DNA"/>
</dbReference>
<feature type="compositionally biased region" description="Low complexity" evidence="1">
    <location>
        <begin position="371"/>
        <end position="380"/>
    </location>
</feature>
<dbReference type="RefSeq" id="WP_157564357.1">
    <property type="nucleotide sequence ID" value="NZ_WQKZ01000002.1"/>
</dbReference>
<dbReference type="Proteomes" id="UP000441336">
    <property type="component" value="Unassembled WGS sequence"/>
</dbReference>
<proteinExistence type="predicted"/>
<feature type="compositionally biased region" description="Pro residues" evidence="1">
    <location>
        <begin position="353"/>
        <end position="370"/>
    </location>
</feature>
<dbReference type="SUPFAM" id="SSF82185">
    <property type="entry name" value="Histone H3 K4-specific methyltransferase SET7/9 N-terminal domain"/>
    <property type="match status" value="1"/>
</dbReference>
<feature type="region of interest" description="Disordered" evidence="1">
    <location>
        <begin position="305"/>
        <end position="380"/>
    </location>
</feature>
<reference evidence="2 3" key="1">
    <citation type="submission" date="2019-12" db="EMBL/GenBank/DDBJ databases">
        <title>Hymenobacter sp. HMF4947 Genome sequencing and assembly.</title>
        <authorList>
            <person name="Kang H."/>
            <person name="Cha I."/>
            <person name="Kim H."/>
            <person name="Joh K."/>
        </authorList>
    </citation>
    <scope>NUCLEOTIDE SEQUENCE [LARGE SCALE GENOMIC DNA]</scope>
    <source>
        <strain evidence="2 3">HMF4947</strain>
    </source>
</reference>
<keyword evidence="3" id="KW-1185">Reference proteome</keyword>
<dbReference type="Gene3D" id="3.90.930.1">
    <property type="match status" value="1"/>
</dbReference>
<sequence>MLLLRFWPRPVGSLLLVLLLCSAACTRKMVSFNSRVDDPTVVALPAGDSLTTTARKGQPTLSTAGRKAVLTKAEERAAKEQEKAAQRKPRKKKKIFLGERIKRAYVKSGPKGKNQIIEIFYYLKTFQQPNPMAPAAYYFSPKKHRIFKATSELDPADDKVLHGPYKKMQNNKVLETGYFALGTRHLRWERFDAKSGALTAKTHYEMGFPRDANISYYDAGNTMLKEVVPYVNGKLEGDYAKFTKEGKREWTGHFENGRRVGEWTNYWDYKTYRHYVYQYGESGFEPEVTEPELVREYSHGGTVIFDKEKNLDKRGEPDPDAAGSKLDTRRPGSHGVPAPRPPVRKVQPRRPGYHPPATTPPAATPPPVSPTPTSTGSPTP</sequence>
<evidence type="ECO:0008006" key="4">
    <source>
        <dbReference type="Google" id="ProtNLM"/>
    </source>
</evidence>
<feature type="compositionally biased region" description="Basic and acidic residues" evidence="1">
    <location>
        <begin position="305"/>
        <end position="317"/>
    </location>
</feature>
<organism evidence="2 3">
    <name type="scientific">Hymenobacter ginkgonis</name>
    <dbReference type="NCBI Taxonomy" id="2682976"/>
    <lineage>
        <taxon>Bacteria</taxon>
        <taxon>Pseudomonadati</taxon>
        <taxon>Bacteroidota</taxon>
        <taxon>Cytophagia</taxon>
        <taxon>Cytophagales</taxon>
        <taxon>Hymenobacteraceae</taxon>
        <taxon>Hymenobacter</taxon>
    </lineage>
</organism>
<evidence type="ECO:0000313" key="2">
    <source>
        <dbReference type="EMBL" id="MVN76453.1"/>
    </source>
</evidence>
<feature type="compositionally biased region" description="Basic residues" evidence="1">
    <location>
        <begin position="342"/>
        <end position="352"/>
    </location>
</feature>
<dbReference type="AlphaFoldDB" id="A0A7K1TDH6"/>
<name>A0A7K1TDH6_9BACT</name>
<evidence type="ECO:0000313" key="3">
    <source>
        <dbReference type="Proteomes" id="UP000441336"/>
    </source>
</evidence>
<accession>A0A7K1TDH6</accession>
<gene>
    <name evidence="2" type="ORF">GO988_08960</name>
</gene>